<name>A0A1I8B871_MELHA</name>
<proteinExistence type="predicted"/>
<dbReference type="AlphaFoldDB" id="A0A1I8B871"/>
<organism evidence="2 3">
    <name type="scientific">Meloidogyne hapla</name>
    <name type="common">Root-knot nematode worm</name>
    <dbReference type="NCBI Taxonomy" id="6305"/>
    <lineage>
        <taxon>Eukaryota</taxon>
        <taxon>Metazoa</taxon>
        <taxon>Ecdysozoa</taxon>
        <taxon>Nematoda</taxon>
        <taxon>Chromadorea</taxon>
        <taxon>Rhabditida</taxon>
        <taxon>Tylenchina</taxon>
        <taxon>Tylenchomorpha</taxon>
        <taxon>Tylenchoidea</taxon>
        <taxon>Meloidogynidae</taxon>
        <taxon>Meloidogyninae</taxon>
        <taxon>Meloidogyne</taxon>
    </lineage>
</organism>
<dbReference type="WBParaSite" id="MhA1_Contig1510.frz3.gene2">
    <property type="protein sequence ID" value="MhA1_Contig1510.frz3.gene2"/>
    <property type="gene ID" value="MhA1_Contig1510.frz3.gene2"/>
</dbReference>
<reference evidence="3" key="1">
    <citation type="submission" date="2016-11" db="UniProtKB">
        <authorList>
            <consortium name="WormBaseParasite"/>
        </authorList>
    </citation>
    <scope>IDENTIFICATION</scope>
</reference>
<evidence type="ECO:0000313" key="3">
    <source>
        <dbReference type="WBParaSite" id="MhA1_Contig1510.frz3.gene2"/>
    </source>
</evidence>
<evidence type="ECO:0000313" key="2">
    <source>
        <dbReference type="Proteomes" id="UP000095281"/>
    </source>
</evidence>
<sequence length="193" mass="22558">MEQWDTWLAEDIFDNKKIKNEDITKNKIIKISSSSNTSNNVEINKSDETTPLWSPKISVKNKELYSTSKSDLNAFVQLIERKEPLNEILKIKNLSDELKKEAIIWNEKYPDLTIFGKGIKKSLEQQERENLRKIISKRIIEDHLMPEVYASLNKNKLLNKNSKSGRQSFLPPINNSSQKRKEVNKMIKQKNNK</sequence>
<evidence type="ECO:0000256" key="1">
    <source>
        <dbReference type="SAM" id="MobiDB-lite"/>
    </source>
</evidence>
<keyword evidence="2" id="KW-1185">Reference proteome</keyword>
<protein>
    <submittedName>
        <fullName evidence="3">Uncharacterized protein</fullName>
    </submittedName>
</protein>
<accession>A0A1I8B871</accession>
<dbReference type="Proteomes" id="UP000095281">
    <property type="component" value="Unplaced"/>
</dbReference>
<feature type="region of interest" description="Disordered" evidence="1">
    <location>
        <begin position="161"/>
        <end position="193"/>
    </location>
</feature>